<organism evidence="1 2">
    <name type="scientific">Tritrichomonas foetus</name>
    <dbReference type="NCBI Taxonomy" id="1144522"/>
    <lineage>
        <taxon>Eukaryota</taxon>
        <taxon>Metamonada</taxon>
        <taxon>Parabasalia</taxon>
        <taxon>Tritrichomonadida</taxon>
        <taxon>Tritrichomonadidae</taxon>
        <taxon>Tritrichomonas</taxon>
    </lineage>
</organism>
<dbReference type="AlphaFoldDB" id="A0A1J4KXY0"/>
<sequence length="590" mass="68952">MSSSGGGSNSPHKIFEFSLGDRSSPKYESLKKVLIYLSNEKLPIGFFPASSMKTPFFWTVFTDFKLLYALEKIGIDAFPMLKRAPCLLFTNILYNSEKPDFARFLNVLQKSPNNVTKFGDVDFKNENIDISELVKEISNQNEKCIKFQIPLSEWLENRRDLVIHEVLSIIPQNYNFQSRQIISPEKFYLMNFRDHKNNQISLSINNKKHILNVLYFVGFPLASKDERWKIFNEYAQLPLFSFQSIKTFTAAVLKRCIKYGKLNAVDENELDLILKQHKSYPDLSTLSQYDLQMNKRFFNESLFEGNDDISFIPNHIFQLLYKQLRFFDRIRVIFATRSFNVDKKTFPVWEMSPPFWQQAYDILLFKYVNQAGLTYLSNFAKCFKSYLSKESALVLDKLNVYERSCYPIPPIDIKDSSISRDLSFLRNLNEVTKRLETLCDYFEANSNEIMAVENIISKNNSNIATNRQNINSNNRQSNYNFNEISISNNASTTHNHNNNLIFSIPNEYLDKFNPNDIYNKQLEIIQMHQMINSKNFTPAEYSRIWQRPTTSDPFYLMFSNLIGRQSIKKTCLILSDVNKYPIGLDEQGLP</sequence>
<dbReference type="VEuPathDB" id="TrichDB:TRFO_42967"/>
<dbReference type="Proteomes" id="UP000179807">
    <property type="component" value="Unassembled WGS sequence"/>
</dbReference>
<dbReference type="EMBL" id="MLAK01000345">
    <property type="protein sequence ID" value="OHT14566.1"/>
    <property type="molecule type" value="Genomic_DNA"/>
</dbReference>
<comment type="caution">
    <text evidence="1">The sequence shown here is derived from an EMBL/GenBank/DDBJ whole genome shotgun (WGS) entry which is preliminary data.</text>
</comment>
<dbReference type="GeneID" id="94849270"/>
<proteinExistence type="predicted"/>
<evidence type="ECO:0000313" key="2">
    <source>
        <dbReference type="Proteomes" id="UP000179807"/>
    </source>
</evidence>
<reference evidence="1" key="1">
    <citation type="submission" date="2016-10" db="EMBL/GenBank/DDBJ databases">
        <authorList>
            <person name="Benchimol M."/>
            <person name="Almeida L.G."/>
            <person name="Vasconcelos A.T."/>
            <person name="Perreira-Neves A."/>
            <person name="Rosa I.A."/>
            <person name="Tasca T."/>
            <person name="Bogo M.R."/>
            <person name="de Souza W."/>
        </authorList>
    </citation>
    <scope>NUCLEOTIDE SEQUENCE [LARGE SCALE GENOMIC DNA]</scope>
    <source>
        <strain evidence="1">K</strain>
    </source>
</reference>
<gene>
    <name evidence="1" type="ORF">TRFO_42967</name>
</gene>
<protein>
    <submittedName>
        <fullName evidence="1">Uncharacterized protein</fullName>
    </submittedName>
</protein>
<keyword evidence="2" id="KW-1185">Reference proteome</keyword>
<evidence type="ECO:0000313" key="1">
    <source>
        <dbReference type="EMBL" id="OHT14566.1"/>
    </source>
</evidence>
<dbReference type="RefSeq" id="XP_068367702.1">
    <property type="nucleotide sequence ID" value="XM_068514566.1"/>
</dbReference>
<accession>A0A1J4KXY0</accession>
<name>A0A1J4KXY0_9EUKA</name>